<organism evidence="2 3">
    <name type="scientific">Macrococcus armenti</name>
    <dbReference type="NCBI Taxonomy" id="2875764"/>
    <lineage>
        <taxon>Bacteria</taxon>
        <taxon>Bacillati</taxon>
        <taxon>Bacillota</taxon>
        <taxon>Bacilli</taxon>
        <taxon>Bacillales</taxon>
        <taxon>Staphylococcaceae</taxon>
        <taxon>Macrococcus</taxon>
    </lineage>
</organism>
<dbReference type="Proteomes" id="UP000830343">
    <property type="component" value="Chromosome"/>
</dbReference>
<feature type="transmembrane region" description="Helical" evidence="1">
    <location>
        <begin position="14"/>
        <end position="33"/>
    </location>
</feature>
<keyword evidence="1" id="KW-0812">Transmembrane</keyword>
<dbReference type="Gene3D" id="3.10.450.130">
    <property type="entry name" value="folded 79 residue fragment of lin0334 like domains"/>
    <property type="match status" value="1"/>
</dbReference>
<keyword evidence="1" id="KW-0472">Membrane</keyword>
<evidence type="ECO:0000313" key="2">
    <source>
        <dbReference type="EMBL" id="UOB20180.1"/>
    </source>
</evidence>
<name>A0ABY3ZTE0_9STAP</name>
<gene>
    <name evidence="2" type="ORF">MRZ06_09280</name>
</gene>
<reference evidence="2" key="2">
    <citation type="submission" date="2022-04" db="EMBL/GenBank/DDBJ databases">
        <title>Antimicrobial genetic elements in methicillin-resistant Macrococcus armenti.</title>
        <authorList>
            <person name="Keller J.E."/>
            <person name="Schwendener S."/>
            <person name="Pantucek R."/>
            <person name="Perreten V."/>
        </authorList>
    </citation>
    <scope>NUCLEOTIDE SEQUENCE</scope>
    <source>
        <strain evidence="2">CCM 2609</strain>
    </source>
</reference>
<keyword evidence="1" id="KW-1133">Transmembrane helix</keyword>
<protein>
    <submittedName>
        <fullName evidence="2">DUF1433 domain-containing protein</fullName>
    </submittedName>
</protein>
<reference evidence="2" key="1">
    <citation type="submission" date="2022-03" db="EMBL/GenBank/DDBJ databases">
        <authorList>
            <person name="Vrbovska V."/>
            <person name="Kovarovic V."/>
            <person name="Botka T."/>
            <person name="Pantucek R."/>
        </authorList>
    </citation>
    <scope>NUCLEOTIDE SEQUENCE</scope>
    <source>
        <strain evidence="2">CCM 2609</strain>
    </source>
</reference>
<dbReference type="InterPro" id="IPR009881">
    <property type="entry name" value="DUF1433"/>
</dbReference>
<accession>A0ABY3ZTE0</accession>
<dbReference type="Pfam" id="PF07252">
    <property type="entry name" value="DUF1433"/>
    <property type="match status" value="1"/>
</dbReference>
<sequence>MSPRIGVGVVSKKILIIFTIIMSLCLIIGGAYFKMKNDAREKEKELYYKEQQERITLYLKYNTKEPNTIKKVDFTNVKVGPMDDVVFEGYINNNKEDVFVAYASPEDNFQFGGDMLESKRLSKLLKPAQELKSPEKIKQELSKEK</sequence>
<dbReference type="EMBL" id="CP094348">
    <property type="protein sequence ID" value="UOB20180.1"/>
    <property type="molecule type" value="Genomic_DNA"/>
</dbReference>
<evidence type="ECO:0000256" key="1">
    <source>
        <dbReference type="SAM" id="Phobius"/>
    </source>
</evidence>
<evidence type="ECO:0000313" key="3">
    <source>
        <dbReference type="Proteomes" id="UP000830343"/>
    </source>
</evidence>
<keyword evidence="3" id="KW-1185">Reference proteome</keyword>
<proteinExistence type="predicted"/>